<protein>
    <submittedName>
        <fullName evidence="8">Olfactory receptor 1</fullName>
    </submittedName>
</protein>
<comment type="caution">
    <text evidence="8">The sequence shown here is derived from an EMBL/GenBank/DDBJ whole genome shotgun (WGS) entry which is preliminary data.</text>
</comment>
<sequence>MFHALLVARLSFCVDNMFPHFFCDMSALLKLSCSNTQANELVIIYHTKTHSHPIPAYHCVLCTNFLLHPQVPFGSGYPQGLLYLWYHCPMIALYLCPSVNNSIVKETVMSLMYTVVTPMLNPSSTV</sequence>
<accession>A0AA41SYU6</accession>
<dbReference type="PANTHER" id="PTHR48001">
    <property type="entry name" value="OLFACTORY RECEPTOR"/>
    <property type="match status" value="1"/>
</dbReference>
<gene>
    <name evidence="8" type="ORF">SUZIE_141460</name>
</gene>
<dbReference type="GO" id="GO:0016020">
    <property type="term" value="C:membrane"/>
    <property type="evidence" value="ECO:0007669"/>
    <property type="project" value="UniProtKB-SubCell"/>
</dbReference>
<comment type="subcellular location">
    <subcellularLocation>
        <location evidence="1">Membrane</location>
        <topology evidence="1">Multi-pass membrane protein</topology>
    </subcellularLocation>
</comment>
<evidence type="ECO:0000256" key="5">
    <source>
        <dbReference type="ARBA" id="ARBA00023136"/>
    </source>
</evidence>
<dbReference type="EMBL" id="JAATJV010292700">
    <property type="protein sequence ID" value="MBZ3877142.1"/>
    <property type="molecule type" value="Genomic_DNA"/>
</dbReference>
<evidence type="ECO:0000256" key="2">
    <source>
        <dbReference type="ARBA" id="ARBA00022692"/>
    </source>
</evidence>
<reference evidence="8" key="1">
    <citation type="submission" date="2020-03" db="EMBL/GenBank/DDBJ databases">
        <title>Studies in the Genomics of Life Span.</title>
        <authorList>
            <person name="Glass D."/>
        </authorList>
    </citation>
    <scope>NUCLEOTIDE SEQUENCE</scope>
    <source>
        <strain evidence="8">SUZIE</strain>
        <tissue evidence="8">Muscle</tissue>
    </source>
</reference>
<proteinExistence type="predicted"/>
<evidence type="ECO:0000256" key="6">
    <source>
        <dbReference type="ARBA" id="ARBA00023170"/>
    </source>
</evidence>
<name>A0AA41SYU6_SCICA</name>
<evidence type="ECO:0000256" key="4">
    <source>
        <dbReference type="ARBA" id="ARBA00023040"/>
    </source>
</evidence>
<keyword evidence="3" id="KW-1133">Transmembrane helix</keyword>
<keyword evidence="6 8" id="KW-0675">Receptor</keyword>
<keyword evidence="7" id="KW-0807">Transducer</keyword>
<evidence type="ECO:0000313" key="8">
    <source>
        <dbReference type="EMBL" id="MBZ3877142.1"/>
    </source>
</evidence>
<dbReference type="AlphaFoldDB" id="A0AA41SYU6"/>
<evidence type="ECO:0000256" key="1">
    <source>
        <dbReference type="ARBA" id="ARBA00004141"/>
    </source>
</evidence>
<dbReference type="GO" id="GO:0004930">
    <property type="term" value="F:G protein-coupled receptor activity"/>
    <property type="evidence" value="ECO:0007669"/>
    <property type="project" value="UniProtKB-KW"/>
</dbReference>
<dbReference type="PRINTS" id="PR00245">
    <property type="entry name" value="OLFACTORYR"/>
</dbReference>
<dbReference type="InterPro" id="IPR000725">
    <property type="entry name" value="Olfact_rcpt"/>
</dbReference>
<evidence type="ECO:0000313" key="9">
    <source>
        <dbReference type="Proteomes" id="UP001166674"/>
    </source>
</evidence>
<dbReference type="GO" id="GO:0004984">
    <property type="term" value="F:olfactory receptor activity"/>
    <property type="evidence" value="ECO:0007669"/>
    <property type="project" value="InterPro"/>
</dbReference>
<keyword evidence="4" id="KW-0297">G-protein coupled receptor</keyword>
<organism evidence="8 9">
    <name type="scientific">Sciurus carolinensis</name>
    <name type="common">Eastern gray squirrel</name>
    <dbReference type="NCBI Taxonomy" id="30640"/>
    <lineage>
        <taxon>Eukaryota</taxon>
        <taxon>Metazoa</taxon>
        <taxon>Chordata</taxon>
        <taxon>Craniata</taxon>
        <taxon>Vertebrata</taxon>
        <taxon>Euteleostomi</taxon>
        <taxon>Mammalia</taxon>
        <taxon>Eutheria</taxon>
        <taxon>Euarchontoglires</taxon>
        <taxon>Glires</taxon>
        <taxon>Rodentia</taxon>
        <taxon>Sciuromorpha</taxon>
        <taxon>Sciuridae</taxon>
        <taxon>Sciurinae</taxon>
        <taxon>Sciurini</taxon>
        <taxon>Sciurus</taxon>
    </lineage>
</organism>
<evidence type="ECO:0000256" key="7">
    <source>
        <dbReference type="ARBA" id="ARBA00023224"/>
    </source>
</evidence>
<evidence type="ECO:0000256" key="3">
    <source>
        <dbReference type="ARBA" id="ARBA00022989"/>
    </source>
</evidence>
<keyword evidence="2" id="KW-0812">Transmembrane</keyword>
<keyword evidence="9" id="KW-1185">Reference proteome</keyword>
<keyword evidence="5" id="KW-0472">Membrane</keyword>
<dbReference type="Proteomes" id="UP001166674">
    <property type="component" value="Unassembled WGS sequence"/>
</dbReference>